<keyword evidence="4" id="KW-1185">Reference proteome</keyword>
<evidence type="ECO:0000256" key="1">
    <source>
        <dbReference type="SAM" id="Coils"/>
    </source>
</evidence>
<comment type="caution">
    <text evidence="3">The sequence shown here is derived from an EMBL/GenBank/DDBJ whole genome shotgun (WGS) entry which is preliminary data.</text>
</comment>
<organism evidence="3 4">
    <name type="scientific">Pleurodeles waltl</name>
    <name type="common">Iberian ribbed newt</name>
    <dbReference type="NCBI Taxonomy" id="8319"/>
    <lineage>
        <taxon>Eukaryota</taxon>
        <taxon>Metazoa</taxon>
        <taxon>Chordata</taxon>
        <taxon>Craniata</taxon>
        <taxon>Vertebrata</taxon>
        <taxon>Euteleostomi</taxon>
        <taxon>Amphibia</taxon>
        <taxon>Batrachia</taxon>
        <taxon>Caudata</taxon>
        <taxon>Salamandroidea</taxon>
        <taxon>Salamandridae</taxon>
        <taxon>Pleurodelinae</taxon>
        <taxon>Pleurodeles</taxon>
    </lineage>
</organism>
<feature type="compositionally biased region" description="Polar residues" evidence="2">
    <location>
        <begin position="148"/>
        <end position="163"/>
    </location>
</feature>
<evidence type="ECO:0000313" key="3">
    <source>
        <dbReference type="EMBL" id="KAJ1129925.1"/>
    </source>
</evidence>
<feature type="compositionally biased region" description="Basic and acidic residues" evidence="2">
    <location>
        <begin position="7"/>
        <end position="17"/>
    </location>
</feature>
<dbReference type="AlphaFoldDB" id="A0AAV7PSF5"/>
<feature type="region of interest" description="Disordered" evidence="2">
    <location>
        <begin position="136"/>
        <end position="227"/>
    </location>
</feature>
<feature type="coiled-coil region" evidence="1">
    <location>
        <begin position="96"/>
        <end position="123"/>
    </location>
</feature>
<dbReference type="Gene3D" id="1.20.5.340">
    <property type="match status" value="1"/>
</dbReference>
<name>A0AAV7PSF5_PLEWA</name>
<feature type="compositionally biased region" description="Polar residues" evidence="2">
    <location>
        <begin position="181"/>
        <end position="199"/>
    </location>
</feature>
<dbReference type="EMBL" id="JANPWB010000011">
    <property type="protein sequence ID" value="KAJ1129925.1"/>
    <property type="molecule type" value="Genomic_DNA"/>
</dbReference>
<dbReference type="Proteomes" id="UP001066276">
    <property type="component" value="Chromosome 7"/>
</dbReference>
<evidence type="ECO:0000313" key="4">
    <source>
        <dbReference type="Proteomes" id="UP001066276"/>
    </source>
</evidence>
<proteinExistence type="predicted"/>
<reference evidence="3" key="1">
    <citation type="journal article" date="2022" name="bioRxiv">
        <title>Sequencing and chromosome-scale assembly of the giantPleurodeles waltlgenome.</title>
        <authorList>
            <person name="Brown T."/>
            <person name="Elewa A."/>
            <person name="Iarovenko S."/>
            <person name="Subramanian E."/>
            <person name="Araus A.J."/>
            <person name="Petzold A."/>
            <person name="Susuki M."/>
            <person name="Suzuki K.-i.T."/>
            <person name="Hayashi T."/>
            <person name="Toyoda A."/>
            <person name="Oliveira C."/>
            <person name="Osipova E."/>
            <person name="Leigh N.D."/>
            <person name="Simon A."/>
            <person name="Yun M.H."/>
        </authorList>
    </citation>
    <scope>NUCLEOTIDE SEQUENCE</scope>
    <source>
        <strain evidence="3">20211129_DDA</strain>
        <tissue evidence="3">Liver</tissue>
    </source>
</reference>
<gene>
    <name evidence="3" type="ORF">NDU88_008285</name>
</gene>
<sequence length="227" mass="25700">MGKPSRRRETDNTRDISDNTPPEQEVVRKSPSEDERTPKEPTLNDVMQAITASRTALEEKIDSLASDFSVLRDDHRRLAERVTSAKKQLKELGPEIQGTSKRLRQMEKRIKDLELRFVNTAEEVWSWMDKQLLNEKRLNPEKHHQNLKGKSNYSKSTRHTSPSPLEILNDCQKAVEAAASLSCSEQSSPKQTRGDTNQSDSEHESDLSLTPNQKGPEVTPGTSDIII</sequence>
<keyword evidence="1" id="KW-0175">Coiled coil</keyword>
<accession>A0AAV7PSF5</accession>
<feature type="region of interest" description="Disordered" evidence="2">
    <location>
        <begin position="1"/>
        <end position="46"/>
    </location>
</feature>
<feature type="compositionally biased region" description="Basic and acidic residues" evidence="2">
    <location>
        <begin position="25"/>
        <end position="39"/>
    </location>
</feature>
<protein>
    <submittedName>
        <fullName evidence="3">Uncharacterized protein</fullName>
    </submittedName>
</protein>
<evidence type="ECO:0000256" key="2">
    <source>
        <dbReference type="SAM" id="MobiDB-lite"/>
    </source>
</evidence>